<keyword evidence="2" id="KW-1185">Reference proteome</keyword>
<evidence type="ECO:0008006" key="3">
    <source>
        <dbReference type="Google" id="ProtNLM"/>
    </source>
</evidence>
<accession>A0ABU6NBD9</accession>
<dbReference type="InterPro" id="IPR036514">
    <property type="entry name" value="SGNH_hydro_sf"/>
</dbReference>
<gene>
    <name evidence="1" type="ORF">P4447_11880</name>
</gene>
<reference evidence="1 2" key="1">
    <citation type="submission" date="2023-03" db="EMBL/GenBank/DDBJ databases">
        <title>Bacillus Genome Sequencing.</title>
        <authorList>
            <person name="Dunlap C."/>
        </authorList>
    </citation>
    <scope>NUCLEOTIDE SEQUENCE [LARGE SCALE GENOMIC DNA]</scope>
    <source>
        <strain evidence="1 2">B-14544</strain>
    </source>
</reference>
<organism evidence="1 2">
    <name type="scientific">Bacillus xiapuensis</name>
    <dbReference type="NCBI Taxonomy" id="2014075"/>
    <lineage>
        <taxon>Bacteria</taxon>
        <taxon>Bacillati</taxon>
        <taxon>Bacillota</taxon>
        <taxon>Bacilli</taxon>
        <taxon>Bacillales</taxon>
        <taxon>Bacillaceae</taxon>
        <taxon>Bacillus</taxon>
    </lineage>
</organism>
<dbReference type="Proteomes" id="UP001330749">
    <property type="component" value="Unassembled WGS sequence"/>
</dbReference>
<dbReference type="RefSeq" id="WP_327968180.1">
    <property type="nucleotide sequence ID" value="NZ_JARMQG010000144.1"/>
</dbReference>
<evidence type="ECO:0000313" key="1">
    <source>
        <dbReference type="EMBL" id="MED3563142.1"/>
    </source>
</evidence>
<comment type="caution">
    <text evidence="1">The sequence shown here is derived from an EMBL/GenBank/DDBJ whole genome shotgun (WGS) entry which is preliminary data.</text>
</comment>
<proteinExistence type="predicted"/>
<sequence length="255" mass="29120">MKNFLTVLLGVICVAVIFLGHSYYNQKIEATSNKGIKMSEETFEEAVAPSDDFEQLTKNWPSHAVKRMKQTIKEKKQFNILLVGSGSDAKSYKDVKEKLTKAFGDHIKVSIVSYNKTSTEFIQQKDLTDKKADFVVLEPFLLADNGVVTIDDTLKNVSQIIKQTDDANPDAAFVLQPSYPLYQAKYYPNQVEVLKKYADKKDIPFLDHWSAWPDYQKQEIKDYLLSDQSGPNEKGIQVWSDYLLHYLINSDSESL</sequence>
<name>A0ABU6NBD9_9BACI</name>
<dbReference type="Gene3D" id="3.40.50.1110">
    <property type="entry name" value="SGNH hydrolase"/>
    <property type="match status" value="1"/>
</dbReference>
<dbReference type="SUPFAM" id="SSF52266">
    <property type="entry name" value="SGNH hydrolase"/>
    <property type="match status" value="1"/>
</dbReference>
<dbReference type="EMBL" id="JARMQG010000144">
    <property type="protein sequence ID" value="MED3563142.1"/>
    <property type="molecule type" value="Genomic_DNA"/>
</dbReference>
<protein>
    <recommendedName>
        <fullName evidence="3">SGNH/GDSL hydrolase family protein</fullName>
    </recommendedName>
</protein>
<evidence type="ECO:0000313" key="2">
    <source>
        <dbReference type="Proteomes" id="UP001330749"/>
    </source>
</evidence>